<dbReference type="AlphaFoldDB" id="A0A850RLG6"/>
<proteinExistence type="predicted"/>
<dbReference type="Proteomes" id="UP000592294">
    <property type="component" value="Unassembled WGS sequence"/>
</dbReference>
<evidence type="ECO:0000313" key="1">
    <source>
        <dbReference type="EMBL" id="NVZ11720.1"/>
    </source>
</evidence>
<accession>A0A850RLG6</accession>
<evidence type="ECO:0000313" key="2">
    <source>
        <dbReference type="Proteomes" id="UP000592294"/>
    </source>
</evidence>
<name>A0A850RLG6_9GAMM</name>
<keyword evidence="2" id="KW-1185">Reference proteome</keyword>
<gene>
    <name evidence="1" type="ORF">HW932_20955</name>
</gene>
<reference evidence="1 2" key="1">
    <citation type="submission" date="2020-06" db="EMBL/GenBank/DDBJ databases">
        <title>Whole-genome sequence of Allochromatium humboldtianum DSM 21881, type strain.</title>
        <authorList>
            <person name="Kyndt J.A."/>
            <person name="Meyer T.E."/>
        </authorList>
    </citation>
    <scope>NUCLEOTIDE SEQUENCE [LARGE SCALE GENOMIC DNA]</scope>
    <source>
        <strain evidence="1 2">DSM 21881</strain>
    </source>
</reference>
<comment type="caution">
    <text evidence="1">The sequence shown here is derived from an EMBL/GenBank/DDBJ whole genome shotgun (WGS) entry which is preliminary data.</text>
</comment>
<organism evidence="1 2">
    <name type="scientific">Allochromatium humboldtianum</name>
    <dbReference type="NCBI Taxonomy" id="504901"/>
    <lineage>
        <taxon>Bacteria</taxon>
        <taxon>Pseudomonadati</taxon>
        <taxon>Pseudomonadota</taxon>
        <taxon>Gammaproteobacteria</taxon>
        <taxon>Chromatiales</taxon>
        <taxon>Chromatiaceae</taxon>
        <taxon>Allochromatium</taxon>
    </lineage>
</organism>
<dbReference type="EMBL" id="JABZEO010000036">
    <property type="protein sequence ID" value="NVZ11720.1"/>
    <property type="molecule type" value="Genomic_DNA"/>
</dbReference>
<dbReference type="RefSeq" id="WP_176978399.1">
    <property type="nucleotide sequence ID" value="NZ_JABZEO010000036.1"/>
</dbReference>
<sequence length="56" mass="6694">MTDYIPDPDDIALPLVSGCEQHEAMEAEWEKEQIEWEIERERQLEEAAHDRRATPW</sequence>
<protein>
    <submittedName>
        <fullName evidence="1">Uncharacterized protein</fullName>
    </submittedName>
</protein>